<name>T5AG91_OPHSC</name>
<dbReference type="OrthoDB" id="10666193at2759"/>
<dbReference type="EMBL" id="KE652698">
    <property type="protein sequence ID" value="EQL00757.1"/>
    <property type="molecule type" value="Genomic_DNA"/>
</dbReference>
<dbReference type="AlphaFoldDB" id="T5AG91"/>
<dbReference type="HOGENOM" id="CLU_1147482_0_0_1"/>
<organism evidence="3 4">
    <name type="scientific">Ophiocordyceps sinensis (strain Co18 / CGMCC 3.14243)</name>
    <name type="common">Yarsagumba caterpillar fungus</name>
    <name type="synonym">Hirsutella sinensis</name>
    <dbReference type="NCBI Taxonomy" id="911162"/>
    <lineage>
        <taxon>Eukaryota</taxon>
        <taxon>Fungi</taxon>
        <taxon>Dikarya</taxon>
        <taxon>Ascomycota</taxon>
        <taxon>Pezizomycotina</taxon>
        <taxon>Sordariomycetes</taxon>
        <taxon>Hypocreomycetidae</taxon>
        <taxon>Hypocreales</taxon>
        <taxon>Ophiocordycipitaceae</taxon>
        <taxon>Ophiocordyceps</taxon>
    </lineage>
</organism>
<proteinExistence type="predicted"/>
<accession>T5AG91</accession>
<feature type="compositionally biased region" description="Acidic residues" evidence="1">
    <location>
        <begin position="213"/>
        <end position="236"/>
    </location>
</feature>
<feature type="chain" id="PRO_5004606056" evidence="2">
    <location>
        <begin position="20"/>
        <end position="242"/>
    </location>
</feature>
<gene>
    <name evidence="3" type="ORF">OCS_03532</name>
</gene>
<dbReference type="Proteomes" id="UP000019374">
    <property type="component" value="Unassembled WGS sequence"/>
</dbReference>
<evidence type="ECO:0000256" key="2">
    <source>
        <dbReference type="SAM" id="SignalP"/>
    </source>
</evidence>
<evidence type="ECO:0000313" key="3">
    <source>
        <dbReference type="EMBL" id="EQL00757.1"/>
    </source>
</evidence>
<sequence>MKYSTGALIAMCLATGTFAAPTGEKPAGNVKIIADDSRAGGIGKTLSGMTGAVSGQKYADLDAKKLPTHRVKHFDQRDMELDAKKIHAGKHLRNTLRQRDMDSDAMQPVGDLAKALKSTRRSVEYDAKKVRGHKGSPHIRRSMELKKKPVVDLADKVVGLPPSARWSLTPRVLLRMLVPKSATPSMETSPDVEADKSAETESTEHNVEKESTDESETESTDESEIESTDESEIESTDESKSV</sequence>
<evidence type="ECO:0000313" key="4">
    <source>
        <dbReference type="Proteomes" id="UP000019374"/>
    </source>
</evidence>
<keyword evidence="2" id="KW-0732">Signal</keyword>
<evidence type="ECO:0000256" key="1">
    <source>
        <dbReference type="SAM" id="MobiDB-lite"/>
    </source>
</evidence>
<reference evidence="3 4" key="1">
    <citation type="journal article" date="2013" name="Chin. Sci. Bull.">
        <title>Genome survey uncovers the secrets of sex and lifestyle in caterpillar fungus.</title>
        <authorList>
            <person name="Hu X."/>
            <person name="Zhang Y."/>
            <person name="Xiao G."/>
            <person name="Zheng P."/>
            <person name="Xia Y."/>
            <person name="Zhang X."/>
            <person name="St Leger R.J."/>
            <person name="Liu X."/>
            <person name="Wang C."/>
        </authorList>
    </citation>
    <scope>NUCLEOTIDE SEQUENCE [LARGE SCALE GENOMIC DNA]</scope>
    <source>
        <strain evidence="4">Co18 / CGMCC 3.14243</strain>
        <tissue evidence="3">Fruit-body</tissue>
    </source>
</reference>
<feature type="region of interest" description="Disordered" evidence="1">
    <location>
        <begin position="182"/>
        <end position="242"/>
    </location>
</feature>
<protein>
    <submittedName>
        <fullName evidence="3">Uncharacterized protein</fullName>
    </submittedName>
</protein>
<feature type="signal peptide" evidence="2">
    <location>
        <begin position="1"/>
        <end position="19"/>
    </location>
</feature>
<feature type="compositionally biased region" description="Basic and acidic residues" evidence="1">
    <location>
        <begin position="193"/>
        <end position="212"/>
    </location>
</feature>